<reference evidence="2 3" key="1">
    <citation type="submission" date="2016-06" db="EMBL/GenBank/DDBJ databases">
        <title>Evolution of pathogenesis and genome organization in the Tremellales.</title>
        <authorList>
            <person name="Cuomo C."/>
            <person name="Litvintseva A."/>
            <person name="Heitman J."/>
            <person name="Chen Y."/>
            <person name="Sun S."/>
            <person name="Springer D."/>
            <person name="Dromer F."/>
            <person name="Young S."/>
            <person name="Zeng Q."/>
            <person name="Chapman S."/>
            <person name="Gujja S."/>
            <person name="Saif S."/>
            <person name="Birren B."/>
        </authorList>
    </citation>
    <scope>NUCLEOTIDE SEQUENCE [LARGE SCALE GENOMIC DNA]</scope>
    <source>
        <strain evidence="2 3">ATCC 28783</strain>
    </source>
</reference>
<feature type="compositionally biased region" description="Polar residues" evidence="1">
    <location>
        <begin position="380"/>
        <end position="392"/>
    </location>
</feature>
<dbReference type="InParanoid" id="A0A4Q1BPI7"/>
<feature type="region of interest" description="Disordered" evidence="1">
    <location>
        <begin position="502"/>
        <end position="521"/>
    </location>
</feature>
<dbReference type="VEuPathDB" id="FungiDB:TREMEDRAFT_61495"/>
<dbReference type="Proteomes" id="UP000289152">
    <property type="component" value="Unassembled WGS sequence"/>
</dbReference>
<dbReference type="AlphaFoldDB" id="A0A4Q1BPI7"/>
<feature type="compositionally biased region" description="Polar residues" evidence="1">
    <location>
        <begin position="433"/>
        <end position="453"/>
    </location>
</feature>
<protein>
    <submittedName>
        <fullName evidence="2">Uncharacterized protein</fullName>
    </submittedName>
</protein>
<evidence type="ECO:0000313" key="2">
    <source>
        <dbReference type="EMBL" id="RXK39818.1"/>
    </source>
</evidence>
<evidence type="ECO:0000256" key="1">
    <source>
        <dbReference type="SAM" id="MobiDB-lite"/>
    </source>
</evidence>
<name>A0A4Q1BPI7_TREME</name>
<feature type="region of interest" description="Disordered" evidence="1">
    <location>
        <begin position="433"/>
        <end position="486"/>
    </location>
</feature>
<feature type="compositionally biased region" description="Basic residues" evidence="1">
    <location>
        <begin position="334"/>
        <end position="346"/>
    </location>
</feature>
<evidence type="ECO:0000313" key="3">
    <source>
        <dbReference type="Proteomes" id="UP000289152"/>
    </source>
</evidence>
<feature type="region of interest" description="Disordered" evidence="1">
    <location>
        <begin position="334"/>
        <end position="403"/>
    </location>
</feature>
<keyword evidence="3" id="KW-1185">Reference proteome</keyword>
<sequence length="521" mass="59370">MEHESSTLVFYYYPAADHLGRKTAQWHTNCQLNGDDSISDHDEVTRFRTILNGGDLKETWPYYSPKEYEAAPDEVHCTDRAKNARDAVSYQTFRLSSVVAQLKRDMKEVEENILSGQENDPMEDNDNKLKFKRSEISERLIVVSRYLGGLLEVAHLPTVSFQRESFKYQAEVKGWIDKLEELQHATESCDNSIQGKPTMSEKQKSLELRTRCLISRGKDQYESSRYGDFVAYIEWATVNQELVDVAETIRDMSAEWFVSQANEPEFVLQVGKADGLPTETEKEEAYTKYRSAREEIIQATQENPELFPDGDNYFEFSQDYQEVKTAWETLRRTKKRRDQRKRHKQKCLSGFTHTAAQTSSPLTSPGNLVGDTAHDVPSVLPQTESSHNVTEAKTNEGEYSLTTRPDKMVQNLPNTSVTTDRLSEPVQLNQVIRSENNMDLNTDDSAAKSSSVRSTEKQDTPVVGGSHSPDPVPITRDDEDVRDTAGDVHLRSCTDLIVPSRRWTTPELNTPFSHSHSEKHQ</sequence>
<gene>
    <name evidence="2" type="ORF">M231_02873</name>
</gene>
<dbReference type="EMBL" id="SDIL01000026">
    <property type="protein sequence ID" value="RXK39818.1"/>
    <property type="molecule type" value="Genomic_DNA"/>
</dbReference>
<organism evidence="2 3">
    <name type="scientific">Tremella mesenterica</name>
    <name type="common">Jelly fungus</name>
    <dbReference type="NCBI Taxonomy" id="5217"/>
    <lineage>
        <taxon>Eukaryota</taxon>
        <taxon>Fungi</taxon>
        <taxon>Dikarya</taxon>
        <taxon>Basidiomycota</taxon>
        <taxon>Agaricomycotina</taxon>
        <taxon>Tremellomycetes</taxon>
        <taxon>Tremellales</taxon>
        <taxon>Tremellaceae</taxon>
        <taxon>Tremella</taxon>
    </lineage>
</organism>
<accession>A0A4Q1BPI7</accession>
<comment type="caution">
    <text evidence="2">The sequence shown here is derived from an EMBL/GenBank/DDBJ whole genome shotgun (WGS) entry which is preliminary data.</text>
</comment>
<feature type="compositionally biased region" description="Polar residues" evidence="1">
    <location>
        <begin position="351"/>
        <end position="366"/>
    </location>
</feature>
<proteinExistence type="predicted"/>
<feature type="compositionally biased region" description="Polar residues" evidence="1">
    <location>
        <begin position="502"/>
        <end position="514"/>
    </location>
</feature>